<dbReference type="PANTHER" id="PTHR36435">
    <property type="entry name" value="SLR1288 PROTEIN"/>
    <property type="match status" value="1"/>
</dbReference>
<dbReference type="AlphaFoldDB" id="A0A343JCL6"/>
<keyword evidence="1" id="KW-1133">Transmembrane helix</keyword>
<feature type="domain" description="CAAX prenyl protease 2/Lysostaphin resistance protein A-like" evidence="2">
    <location>
        <begin position="136"/>
        <end position="222"/>
    </location>
</feature>
<dbReference type="PANTHER" id="PTHR36435:SF1">
    <property type="entry name" value="CAAX AMINO TERMINAL PROTEASE FAMILY PROTEIN"/>
    <property type="match status" value="1"/>
</dbReference>
<feature type="transmembrane region" description="Helical" evidence="1">
    <location>
        <begin position="167"/>
        <end position="183"/>
    </location>
</feature>
<organism evidence="3 4">
    <name type="scientific">Clostridium isatidis</name>
    <dbReference type="NCBI Taxonomy" id="182773"/>
    <lineage>
        <taxon>Bacteria</taxon>
        <taxon>Bacillati</taxon>
        <taxon>Bacillota</taxon>
        <taxon>Clostridia</taxon>
        <taxon>Eubacteriales</taxon>
        <taxon>Clostridiaceae</taxon>
        <taxon>Clostridium</taxon>
    </lineage>
</organism>
<sequence length="274" mass="30190">MGYLLLVLVIQVVVSGIAGMVIGFIYAATSLSSGSEVDILGIENYIGSSMSIIFILNNIITAVTILIIYRVRKKNIKEELQFIKSNNLNMIIAIILGLSIWLFDSGVLSIIQEAGLLAEHFATMEETLSPITQGNMFIVIISVGIIGPFVEELIFRGLIYKTLIKKFSVLWTIIIQAILFGLFHFNLIQSAYATLMGILLGYAVYKTKSIWPAVLMHIVNNLASSIIPELVPEAIITRGVHIAFIILGTIGVFASIYLIKSKNISVEEKLKIEI</sequence>
<reference evidence="3 4" key="1">
    <citation type="submission" date="2016-08" db="EMBL/GenBank/DDBJ databases">
        <title>Complete Genome Sequence Of The Indigo Reducing Clostridium isatidis DSM15098.</title>
        <authorList>
            <person name="Little G.T."/>
            <person name="Minton N.P."/>
        </authorList>
    </citation>
    <scope>NUCLEOTIDE SEQUENCE [LARGE SCALE GENOMIC DNA]</scope>
    <source>
        <strain evidence="3 4">DSM 15098</strain>
    </source>
</reference>
<dbReference type="InterPro" id="IPR003675">
    <property type="entry name" value="Rce1/LyrA-like_dom"/>
</dbReference>
<proteinExistence type="predicted"/>
<feature type="transmembrane region" description="Helical" evidence="1">
    <location>
        <begin position="51"/>
        <end position="69"/>
    </location>
</feature>
<dbReference type="GO" id="GO:0080120">
    <property type="term" value="P:CAAX-box protein maturation"/>
    <property type="evidence" value="ECO:0007669"/>
    <property type="project" value="UniProtKB-ARBA"/>
</dbReference>
<evidence type="ECO:0000256" key="1">
    <source>
        <dbReference type="SAM" id="Phobius"/>
    </source>
</evidence>
<keyword evidence="1" id="KW-0812">Transmembrane</keyword>
<name>A0A343JCL6_9CLOT</name>
<dbReference type="EMBL" id="CP016786">
    <property type="protein sequence ID" value="ASW43274.1"/>
    <property type="molecule type" value="Genomic_DNA"/>
</dbReference>
<feature type="transmembrane region" description="Helical" evidence="1">
    <location>
        <begin position="90"/>
        <end position="111"/>
    </location>
</feature>
<evidence type="ECO:0000313" key="3">
    <source>
        <dbReference type="EMBL" id="ASW43274.1"/>
    </source>
</evidence>
<dbReference type="KEGG" id="cia:BEN51_07190"/>
<accession>A0A343JCL6</accession>
<dbReference type="Pfam" id="PF02517">
    <property type="entry name" value="Rce1-like"/>
    <property type="match status" value="1"/>
</dbReference>
<gene>
    <name evidence="3" type="ORF">BEN51_07190</name>
</gene>
<evidence type="ECO:0000313" key="4">
    <source>
        <dbReference type="Proteomes" id="UP000264883"/>
    </source>
</evidence>
<feature type="transmembrane region" description="Helical" evidence="1">
    <location>
        <begin position="131"/>
        <end position="155"/>
    </location>
</feature>
<dbReference type="InterPro" id="IPR052710">
    <property type="entry name" value="CAAX_protease"/>
</dbReference>
<keyword evidence="4" id="KW-1185">Reference proteome</keyword>
<evidence type="ECO:0000259" key="2">
    <source>
        <dbReference type="Pfam" id="PF02517"/>
    </source>
</evidence>
<keyword evidence="1" id="KW-0472">Membrane</keyword>
<protein>
    <submittedName>
        <fullName evidence="3">Abortive infection protein</fullName>
    </submittedName>
</protein>
<dbReference type="GO" id="GO:0004175">
    <property type="term" value="F:endopeptidase activity"/>
    <property type="evidence" value="ECO:0007669"/>
    <property type="project" value="UniProtKB-ARBA"/>
</dbReference>
<feature type="transmembrane region" description="Helical" evidence="1">
    <location>
        <begin position="239"/>
        <end position="259"/>
    </location>
</feature>
<dbReference type="Proteomes" id="UP000264883">
    <property type="component" value="Chromosome"/>
</dbReference>